<dbReference type="Pfam" id="PF00583">
    <property type="entry name" value="Acetyltransf_1"/>
    <property type="match status" value="1"/>
</dbReference>
<dbReference type="GO" id="GO:0016747">
    <property type="term" value="F:acyltransferase activity, transferring groups other than amino-acyl groups"/>
    <property type="evidence" value="ECO:0007669"/>
    <property type="project" value="InterPro"/>
</dbReference>
<dbReference type="InterPro" id="IPR000182">
    <property type="entry name" value="GNAT_dom"/>
</dbReference>
<comment type="caution">
    <text evidence="4">The sequence shown here is derived from an EMBL/GenBank/DDBJ whole genome shotgun (WGS) entry which is preliminary data.</text>
</comment>
<keyword evidence="2" id="KW-0012">Acyltransferase</keyword>
<organism evidence="4 5">
    <name type="scientific">Rhizoctonia solani</name>
    <dbReference type="NCBI Taxonomy" id="456999"/>
    <lineage>
        <taxon>Eukaryota</taxon>
        <taxon>Fungi</taxon>
        <taxon>Dikarya</taxon>
        <taxon>Basidiomycota</taxon>
        <taxon>Agaricomycotina</taxon>
        <taxon>Agaricomycetes</taxon>
        <taxon>Cantharellales</taxon>
        <taxon>Ceratobasidiaceae</taxon>
        <taxon>Rhizoctonia</taxon>
    </lineage>
</organism>
<evidence type="ECO:0000313" key="5">
    <source>
        <dbReference type="Proteomes" id="UP000663853"/>
    </source>
</evidence>
<proteinExistence type="predicted"/>
<accession>A0A8H3GNK9</accession>
<evidence type="ECO:0000313" key="4">
    <source>
        <dbReference type="EMBL" id="CAE6463769.1"/>
    </source>
</evidence>
<evidence type="ECO:0000259" key="3">
    <source>
        <dbReference type="PROSITE" id="PS51186"/>
    </source>
</evidence>
<dbReference type="EMBL" id="CAJMXA010001561">
    <property type="protein sequence ID" value="CAE6463769.1"/>
    <property type="molecule type" value="Genomic_DNA"/>
</dbReference>
<dbReference type="PANTHER" id="PTHR43877:SF2">
    <property type="entry name" value="AMINOALKYLPHOSPHONATE N-ACETYLTRANSFERASE-RELATED"/>
    <property type="match status" value="1"/>
</dbReference>
<dbReference type="Gene3D" id="3.40.630.30">
    <property type="match status" value="1"/>
</dbReference>
<sequence length="168" mass="18772">MAHVVQLGADNTQPFPLLVTTTRRQKNDNETPLVECFQVEEMAWTHPMGAALRADQQAEFDMRYGEPGKEPGIKPSAEDVALFVVAYPIKRMYAVPNARGTGAALSVLTSLEHYARGLGAHGLRLETGSMQDDAKRFYQKHGYEEIPLFGDYKEARFSNCYQKLCSAE</sequence>
<protein>
    <recommendedName>
        <fullName evidence="3">N-acetyltransferase domain-containing protein</fullName>
    </recommendedName>
</protein>
<dbReference type="PROSITE" id="PS51186">
    <property type="entry name" value="GNAT"/>
    <property type="match status" value="1"/>
</dbReference>
<feature type="domain" description="N-acetyltransferase" evidence="3">
    <location>
        <begin position="23"/>
        <end position="166"/>
    </location>
</feature>
<dbReference type="InterPro" id="IPR050832">
    <property type="entry name" value="Bact_Acetyltransf"/>
</dbReference>
<reference evidence="4" key="1">
    <citation type="submission" date="2021-01" db="EMBL/GenBank/DDBJ databases">
        <authorList>
            <person name="Kaushik A."/>
        </authorList>
    </citation>
    <scope>NUCLEOTIDE SEQUENCE</scope>
    <source>
        <strain evidence="4">AG6-10EEA</strain>
    </source>
</reference>
<dbReference type="InterPro" id="IPR016181">
    <property type="entry name" value="Acyl_CoA_acyltransferase"/>
</dbReference>
<keyword evidence="1" id="KW-0808">Transferase</keyword>
<evidence type="ECO:0000256" key="1">
    <source>
        <dbReference type="ARBA" id="ARBA00022679"/>
    </source>
</evidence>
<dbReference type="AlphaFoldDB" id="A0A8H3GNK9"/>
<dbReference type="SUPFAM" id="SSF55729">
    <property type="entry name" value="Acyl-CoA N-acyltransferases (Nat)"/>
    <property type="match status" value="1"/>
</dbReference>
<evidence type="ECO:0000256" key="2">
    <source>
        <dbReference type="ARBA" id="ARBA00023315"/>
    </source>
</evidence>
<dbReference type="PANTHER" id="PTHR43877">
    <property type="entry name" value="AMINOALKYLPHOSPHONATE N-ACETYLTRANSFERASE-RELATED-RELATED"/>
    <property type="match status" value="1"/>
</dbReference>
<dbReference type="Proteomes" id="UP000663853">
    <property type="component" value="Unassembled WGS sequence"/>
</dbReference>
<gene>
    <name evidence="4" type="ORF">RDB_LOCUS65393</name>
</gene>
<name>A0A8H3GNK9_9AGAM</name>